<accession>A0A0A0EVY4</accession>
<evidence type="ECO:0000313" key="2">
    <source>
        <dbReference type="EMBL" id="KGM55121.1"/>
    </source>
</evidence>
<protein>
    <submittedName>
        <fullName evidence="2">Methyltransferase type 11</fullName>
    </submittedName>
</protein>
<dbReference type="RefSeq" id="WP_036135913.1">
    <property type="nucleotide sequence ID" value="NZ_AVPU01000007.1"/>
</dbReference>
<evidence type="ECO:0000259" key="1">
    <source>
        <dbReference type="Pfam" id="PF08241"/>
    </source>
</evidence>
<sequence length="256" mass="28682">MTEVAQHNREVEANLEAWHAKPLLWRVYRDMHEEIAKELASVPGLTAEIGSGIGNIKEVIPDCLRTDLFPNPWLDQTENAYALSFADQSVANLILFDVFHHLRYPGTALRELARVLVPGGRVLIYEPAMGLLGRAVFGLFHHEPIALGERISWLAPDGWTPNDVDYYAAQGNASRIFTRSAMTEPVEGLEQIALKRFAQLSYVASGGYSKRQLYPDNAYPAMRSLDRMLDAFPWLFSTRMLAVLQKPLASSTTGPR</sequence>
<name>A0A0A0EVY4_9GAMM</name>
<dbReference type="STRING" id="1385517.N800_00385"/>
<dbReference type="Proteomes" id="UP000029998">
    <property type="component" value="Unassembled WGS sequence"/>
</dbReference>
<dbReference type="EMBL" id="AVPU01000007">
    <property type="protein sequence ID" value="KGM55121.1"/>
    <property type="molecule type" value="Genomic_DNA"/>
</dbReference>
<reference evidence="2 3" key="1">
    <citation type="submission" date="2013-08" db="EMBL/GenBank/DDBJ databases">
        <title>Genome sequencing of Lysobacter.</title>
        <authorList>
            <person name="Zhang S."/>
            <person name="Wang G."/>
        </authorList>
    </citation>
    <scope>NUCLEOTIDE SEQUENCE [LARGE SCALE GENOMIC DNA]</scope>
    <source>
        <strain evidence="2 3">GH1-9</strain>
    </source>
</reference>
<keyword evidence="2" id="KW-0808">Transferase</keyword>
<comment type="caution">
    <text evidence="2">The sequence shown here is derived from an EMBL/GenBank/DDBJ whole genome shotgun (WGS) entry which is preliminary data.</text>
</comment>
<dbReference type="eggNOG" id="COG2226">
    <property type="taxonomic scope" value="Bacteria"/>
</dbReference>
<dbReference type="GO" id="GO:0008757">
    <property type="term" value="F:S-adenosylmethionine-dependent methyltransferase activity"/>
    <property type="evidence" value="ECO:0007669"/>
    <property type="project" value="InterPro"/>
</dbReference>
<feature type="domain" description="Methyltransferase type 11" evidence="1">
    <location>
        <begin position="77"/>
        <end position="124"/>
    </location>
</feature>
<dbReference type="InterPro" id="IPR029063">
    <property type="entry name" value="SAM-dependent_MTases_sf"/>
</dbReference>
<dbReference type="SUPFAM" id="SSF53335">
    <property type="entry name" value="S-adenosyl-L-methionine-dependent methyltransferases"/>
    <property type="match status" value="1"/>
</dbReference>
<organism evidence="2 3">
    <name type="scientific">Lysobacter daejeonensis GH1-9</name>
    <dbReference type="NCBI Taxonomy" id="1385517"/>
    <lineage>
        <taxon>Bacteria</taxon>
        <taxon>Pseudomonadati</taxon>
        <taxon>Pseudomonadota</taxon>
        <taxon>Gammaproteobacteria</taxon>
        <taxon>Lysobacterales</taxon>
        <taxon>Lysobacteraceae</taxon>
        <taxon>Aerolutibacter</taxon>
    </lineage>
</organism>
<gene>
    <name evidence="2" type="ORF">N800_00385</name>
</gene>
<proteinExistence type="predicted"/>
<dbReference type="AlphaFoldDB" id="A0A0A0EVY4"/>
<dbReference type="InterPro" id="IPR013216">
    <property type="entry name" value="Methyltransf_11"/>
</dbReference>
<dbReference type="Gene3D" id="3.40.50.150">
    <property type="entry name" value="Vaccinia Virus protein VP39"/>
    <property type="match status" value="1"/>
</dbReference>
<dbReference type="Pfam" id="PF08241">
    <property type="entry name" value="Methyltransf_11"/>
    <property type="match status" value="1"/>
</dbReference>
<keyword evidence="2" id="KW-0489">Methyltransferase</keyword>
<keyword evidence="3" id="KW-1185">Reference proteome</keyword>
<dbReference type="GO" id="GO:0032259">
    <property type="term" value="P:methylation"/>
    <property type="evidence" value="ECO:0007669"/>
    <property type="project" value="UniProtKB-KW"/>
</dbReference>
<evidence type="ECO:0000313" key="3">
    <source>
        <dbReference type="Proteomes" id="UP000029998"/>
    </source>
</evidence>